<dbReference type="EMBL" id="BMWW01000001">
    <property type="protein sequence ID" value="GGY74219.1"/>
    <property type="molecule type" value="Genomic_DNA"/>
</dbReference>
<sequence length="155" mass="16955">MNETTAMMSYELTDLQPVTIAGIAVRTDNSPAGLEKIGELWAAFFRDGVLNALGTLAEGPICEAYFDYESDAQGAYTVILGSRVPADAQVGAGLQRVTLPAARYAKFSIDDPKAIYAAWQHIWQRRDIERSYSGDFEVIGENSADIYIALRRQGG</sequence>
<dbReference type="SMART" id="SM00871">
    <property type="entry name" value="AraC_E_bind"/>
    <property type="match status" value="1"/>
</dbReference>
<evidence type="ECO:0000259" key="1">
    <source>
        <dbReference type="SMART" id="SM00871"/>
    </source>
</evidence>
<dbReference type="InterPro" id="IPR029441">
    <property type="entry name" value="Cass2"/>
</dbReference>
<dbReference type="Proteomes" id="UP000294359">
    <property type="component" value="Chromosome"/>
</dbReference>
<dbReference type="InterPro" id="IPR053182">
    <property type="entry name" value="YobU-like_regulator"/>
</dbReference>
<dbReference type="Proteomes" id="UP000619512">
    <property type="component" value="Unassembled WGS sequence"/>
</dbReference>
<dbReference type="Pfam" id="PF14526">
    <property type="entry name" value="Cass2"/>
    <property type="match status" value="1"/>
</dbReference>
<evidence type="ECO:0000313" key="2">
    <source>
        <dbReference type="EMBL" id="GGY74219.1"/>
    </source>
</evidence>
<name>A0A4P7BEH1_9BURK</name>
<accession>A0A4P7BEH1</accession>
<dbReference type="OrthoDB" id="3173400at2"/>
<reference evidence="2" key="1">
    <citation type="journal article" date="2014" name="Int. J. Syst. Evol. Microbiol.">
        <title>Complete genome sequence of Corynebacterium casei LMG S-19264T (=DSM 44701T), isolated from a smear-ripened cheese.</title>
        <authorList>
            <consortium name="US DOE Joint Genome Institute (JGI-PGF)"/>
            <person name="Walter F."/>
            <person name="Albersmeier A."/>
            <person name="Kalinowski J."/>
            <person name="Ruckert C."/>
        </authorList>
    </citation>
    <scope>NUCLEOTIDE SEQUENCE</scope>
    <source>
        <strain evidence="2">KCTC 12344</strain>
    </source>
</reference>
<dbReference type="SUPFAM" id="SSF55136">
    <property type="entry name" value="Probable bacterial effector-binding domain"/>
    <property type="match status" value="1"/>
</dbReference>
<feature type="domain" description="AraC effector-binding" evidence="1">
    <location>
        <begin position="8"/>
        <end position="151"/>
    </location>
</feature>
<dbReference type="PANTHER" id="PTHR36444">
    <property type="entry name" value="TRANSCRIPTIONAL REGULATOR PROTEIN YOBU-RELATED"/>
    <property type="match status" value="1"/>
</dbReference>
<dbReference type="PANTHER" id="PTHR36444:SF2">
    <property type="entry name" value="TRANSCRIPTIONAL REGULATOR PROTEIN YOBU-RELATED"/>
    <property type="match status" value="1"/>
</dbReference>
<reference evidence="3 4" key="2">
    <citation type="submission" date="2019-03" db="EMBL/GenBank/DDBJ databases">
        <title>Draft Genome Sequences of Six Type Strains of the Genus Massilia.</title>
        <authorList>
            <person name="Miess H."/>
            <person name="Frediansyhah A."/>
            <person name="Gross H."/>
        </authorList>
    </citation>
    <scope>NUCLEOTIDE SEQUENCE [LARGE SCALE GENOMIC DNA]</scope>
    <source>
        <strain evidence="3 4">DSM 17505</strain>
    </source>
</reference>
<dbReference type="Gene3D" id="3.20.80.10">
    <property type="entry name" value="Regulatory factor, effector binding domain"/>
    <property type="match status" value="1"/>
</dbReference>
<evidence type="ECO:0000313" key="4">
    <source>
        <dbReference type="Proteomes" id="UP000294359"/>
    </source>
</evidence>
<gene>
    <name evidence="3" type="ORF">E1742_10730</name>
    <name evidence="2" type="ORF">GCM10007388_03230</name>
</gene>
<evidence type="ECO:0000313" key="3">
    <source>
        <dbReference type="EMBL" id="QBQ36583.1"/>
    </source>
</evidence>
<keyword evidence="4" id="KW-1185">Reference proteome</keyword>
<dbReference type="InterPro" id="IPR010499">
    <property type="entry name" value="AraC_E-bd"/>
</dbReference>
<dbReference type="RefSeq" id="WP_134384863.1">
    <property type="nucleotide sequence ID" value="NZ_BMWW01000001.1"/>
</dbReference>
<dbReference type="InterPro" id="IPR011256">
    <property type="entry name" value="Reg_factor_effector_dom_sf"/>
</dbReference>
<dbReference type="AlphaFoldDB" id="A0A4P7BEH1"/>
<reference evidence="2" key="3">
    <citation type="submission" date="2022-12" db="EMBL/GenBank/DDBJ databases">
        <authorList>
            <person name="Sun Q."/>
            <person name="Kim S."/>
        </authorList>
    </citation>
    <scope>NUCLEOTIDE SEQUENCE</scope>
    <source>
        <strain evidence="2">KCTC 12344</strain>
    </source>
</reference>
<dbReference type="EMBL" id="CP038026">
    <property type="protein sequence ID" value="QBQ36583.1"/>
    <property type="molecule type" value="Genomic_DNA"/>
</dbReference>
<proteinExistence type="predicted"/>
<organism evidence="2 5">
    <name type="scientific">Pseudoduganella plicata</name>
    <dbReference type="NCBI Taxonomy" id="321984"/>
    <lineage>
        <taxon>Bacteria</taxon>
        <taxon>Pseudomonadati</taxon>
        <taxon>Pseudomonadota</taxon>
        <taxon>Betaproteobacteria</taxon>
        <taxon>Burkholderiales</taxon>
        <taxon>Oxalobacteraceae</taxon>
        <taxon>Telluria group</taxon>
        <taxon>Pseudoduganella</taxon>
    </lineage>
</organism>
<evidence type="ECO:0000313" key="5">
    <source>
        <dbReference type="Proteomes" id="UP000619512"/>
    </source>
</evidence>
<protein>
    <submittedName>
        <fullName evidence="2">AraC family transcriptional regulator</fullName>
    </submittedName>
</protein>